<protein>
    <recommendedName>
        <fullName evidence="13">Lysine--tRNA ligase</fullName>
        <ecNumber evidence="13">6.1.1.6</ecNumber>
    </recommendedName>
    <alternativeName>
        <fullName evidence="13">Lysyl-tRNA synthetase</fullName>
        <shortName evidence="13">LysRS</shortName>
    </alternativeName>
</protein>
<dbReference type="PROSITE" id="PS50862">
    <property type="entry name" value="AA_TRNA_LIGASE_II"/>
    <property type="match status" value="1"/>
</dbReference>
<comment type="cofactor">
    <cofactor evidence="13 14">
        <name>Mg(2+)</name>
        <dbReference type="ChEBI" id="CHEBI:18420"/>
    </cofactor>
    <text evidence="13 14">Binds 3 Mg(2+) ions per subunit.</text>
</comment>
<evidence type="ECO:0000256" key="7">
    <source>
        <dbReference type="ARBA" id="ARBA00022741"/>
    </source>
</evidence>
<dbReference type="EMBL" id="JGVK01000028">
    <property type="protein sequence ID" value="KEY91024.1"/>
    <property type="molecule type" value="Genomic_DNA"/>
</dbReference>
<dbReference type="InterPro" id="IPR012340">
    <property type="entry name" value="NA-bd_OB-fold"/>
</dbReference>
<keyword evidence="9 13" id="KW-0460">Magnesium</keyword>
<dbReference type="SUPFAM" id="SSF55681">
    <property type="entry name" value="Class II aaRS and biotin synthetases"/>
    <property type="match status" value="1"/>
</dbReference>
<gene>
    <name evidence="13 16" type="primary">lysS</name>
    <name evidence="16" type="ORF">CF67_05012</name>
</gene>
<dbReference type="NCBIfam" id="TIGR00499">
    <property type="entry name" value="lysS_bact"/>
    <property type="match status" value="1"/>
</dbReference>
<comment type="subcellular location">
    <subcellularLocation>
        <location evidence="1 13">Cytoplasm</location>
    </subcellularLocation>
</comment>
<keyword evidence="11 13" id="KW-0030">Aminoacyl-tRNA synthetase</keyword>
<reference evidence="16 17" key="1">
    <citation type="submission" date="2014-03" db="EMBL/GenBank/DDBJ databases">
        <title>Selection and divergence in the genomes of co-occurring obligate luminous symbionts with specific hosts.</title>
        <authorList>
            <person name="Hendry T.A."/>
            <person name="de Wet J.R."/>
            <person name="Dunlap P.V."/>
        </authorList>
    </citation>
    <scope>NUCLEOTIDE SEQUENCE [LARGE SCALE GENOMIC DNA]</scope>
    <source>
        <strain evidence="16 17">Ppalp.1</strain>
    </source>
</reference>
<dbReference type="GO" id="GO:0005524">
    <property type="term" value="F:ATP binding"/>
    <property type="evidence" value="ECO:0007669"/>
    <property type="project" value="UniProtKB-UniRule"/>
</dbReference>
<keyword evidence="17" id="KW-1185">Reference proteome</keyword>
<evidence type="ECO:0000256" key="4">
    <source>
        <dbReference type="ARBA" id="ARBA00022490"/>
    </source>
</evidence>
<evidence type="ECO:0000313" key="17">
    <source>
        <dbReference type="Proteomes" id="UP000053784"/>
    </source>
</evidence>
<dbReference type="Proteomes" id="UP000053784">
    <property type="component" value="Unassembled WGS sequence"/>
</dbReference>
<dbReference type="InterPro" id="IPR044136">
    <property type="entry name" value="Lys-tRNA-ligase_II_N"/>
</dbReference>
<dbReference type="EC" id="6.1.1.6" evidence="13"/>
<dbReference type="eggNOG" id="COG1190">
    <property type="taxonomic scope" value="Bacteria"/>
</dbReference>
<evidence type="ECO:0000256" key="6">
    <source>
        <dbReference type="ARBA" id="ARBA00022723"/>
    </source>
</evidence>
<dbReference type="Gene3D" id="2.40.50.140">
    <property type="entry name" value="Nucleic acid-binding proteins"/>
    <property type="match status" value="1"/>
</dbReference>
<comment type="similarity">
    <text evidence="2 13">Belongs to the class-II aminoacyl-tRNA synthetase family.</text>
</comment>
<evidence type="ECO:0000256" key="8">
    <source>
        <dbReference type="ARBA" id="ARBA00022840"/>
    </source>
</evidence>
<dbReference type="FunFam" id="3.30.930.10:FF:000001">
    <property type="entry name" value="Lysine--tRNA ligase"/>
    <property type="match status" value="1"/>
</dbReference>
<dbReference type="AlphaFoldDB" id="A0A084CMJ5"/>
<dbReference type="GO" id="GO:0000287">
    <property type="term" value="F:magnesium ion binding"/>
    <property type="evidence" value="ECO:0007669"/>
    <property type="project" value="UniProtKB-UniRule"/>
</dbReference>
<proteinExistence type="inferred from homology"/>
<dbReference type="NCBIfam" id="NF001756">
    <property type="entry name" value="PRK00484.1"/>
    <property type="match status" value="1"/>
</dbReference>
<dbReference type="GO" id="GO:0000049">
    <property type="term" value="F:tRNA binding"/>
    <property type="evidence" value="ECO:0007669"/>
    <property type="project" value="TreeGrafter"/>
</dbReference>
<comment type="caution">
    <text evidence="16">The sequence shown here is derived from an EMBL/GenBank/DDBJ whole genome shotgun (WGS) entry which is preliminary data.</text>
</comment>
<dbReference type="InterPro" id="IPR004364">
    <property type="entry name" value="Aa-tRNA-synt_II"/>
</dbReference>
<keyword evidence="7 13" id="KW-0547">Nucleotide-binding</keyword>
<dbReference type="Pfam" id="PF00152">
    <property type="entry name" value="tRNA-synt_2"/>
    <property type="match status" value="1"/>
</dbReference>
<dbReference type="Gene3D" id="3.30.930.10">
    <property type="entry name" value="Bira Bifunctional Protein, Domain 2"/>
    <property type="match status" value="1"/>
</dbReference>
<feature type="domain" description="Aminoacyl-transfer RNA synthetases class-II family profile" evidence="15">
    <location>
        <begin position="179"/>
        <end position="502"/>
    </location>
</feature>
<dbReference type="SUPFAM" id="SSF50249">
    <property type="entry name" value="Nucleic acid-binding proteins"/>
    <property type="match status" value="1"/>
</dbReference>
<dbReference type="GO" id="GO:0005829">
    <property type="term" value="C:cytosol"/>
    <property type="evidence" value="ECO:0007669"/>
    <property type="project" value="TreeGrafter"/>
</dbReference>
<evidence type="ECO:0000313" key="16">
    <source>
        <dbReference type="EMBL" id="KEY91024.1"/>
    </source>
</evidence>
<dbReference type="CDD" id="cd00775">
    <property type="entry name" value="LysRS_core"/>
    <property type="match status" value="1"/>
</dbReference>
<keyword evidence="5 13" id="KW-0436">Ligase</keyword>
<dbReference type="CDD" id="cd04322">
    <property type="entry name" value="LysRS_N"/>
    <property type="match status" value="1"/>
</dbReference>
<dbReference type="Pfam" id="PF01336">
    <property type="entry name" value="tRNA_anti-codon"/>
    <property type="match status" value="1"/>
</dbReference>
<evidence type="ECO:0000256" key="14">
    <source>
        <dbReference type="RuleBase" id="RU000336"/>
    </source>
</evidence>
<evidence type="ECO:0000256" key="10">
    <source>
        <dbReference type="ARBA" id="ARBA00022917"/>
    </source>
</evidence>
<keyword evidence="6 13" id="KW-0479">Metal-binding</keyword>
<dbReference type="InterPro" id="IPR018149">
    <property type="entry name" value="Lys-tRNA-synth_II_C"/>
</dbReference>
<dbReference type="PANTHER" id="PTHR42918">
    <property type="entry name" value="LYSYL-TRNA SYNTHETASE"/>
    <property type="match status" value="1"/>
</dbReference>
<accession>A0A084CMJ5</accession>
<dbReference type="STRING" id="1179155.CF67_05012"/>
<dbReference type="InterPro" id="IPR045864">
    <property type="entry name" value="aa-tRNA-synth_II/BPL/LPL"/>
</dbReference>
<evidence type="ECO:0000256" key="11">
    <source>
        <dbReference type="ARBA" id="ARBA00023146"/>
    </source>
</evidence>
<feature type="binding site" evidence="13">
    <location>
        <position position="416"/>
    </location>
    <ligand>
        <name>Mg(2+)</name>
        <dbReference type="ChEBI" id="CHEBI:18420"/>
        <label>1</label>
    </ligand>
</feature>
<dbReference type="HAMAP" id="MF_00252">
    <property type="entry name" value="Lys_tRNA_synth_class2"/>
    <property type="match status" value="1"/>
</dbReference>
<dbReference type="InterPro" id="IPR004365">
    <property type="entry name" value="NA-bd_OB_tRNA"/>
</dbReference>
<organism evidence="16 17">
    <name type="scientific">Candidatus Photodesmus blepharonis</name>
    <dbReference type="NCBI Taxonomy" id="1179155"/>
    <lineage>
        <taxon>Bacteria</taxon>
        <taxon>Pseudomonadati</taxon>
        <taxon>Pseudomonadota</taxon>
        <taxon>Gammaproteobacteria</taxon>
        <taxon>Vibrionales</taxon>
        <taxon>Vibrionaceae</taxon>
        <taxon>Candidatus Photodesmus</taxon>
    </lineage>
</organism>
<comment type="subunit">
    <text evidence="3 13">Homodimer.</text>
</comment>
<evidence type="ECO:0000256" key="12">
    <source>
        <dbReference type="ARBA" id="ARBA00048573"/>
    </source>
</evidence>
<feature type="binding site" evidence="13">
    <location>
        <position position="423"/>
    </location>
    <ligand>
        <name>Mg(2+)</name>
        <dbReference type="ChEBI" id="CHEBI:18420"/>
        <label>1</label>
    </ligand>
</feature>
<evidence type="ECO:0000256" key="1">
    <source>
        <dbReference type="ARBA" id="ARBA00004496"/>
    </source>
</evidence>
<evidence type="ECO:0000256" key="5">
    <source>
        <dbReference type="ARBA" id="ARBA00022598"/>
    </source>
</evidence>
<dbReference type="PRINTS" id="PR00982">
    <property type="entry name" value="TRNASYNTHLYS"/>
</dbReference>
<comment type="catalytic activity">
    <reaction evidence="12 13 14">
        <text>tRNA(Lys) + L-lysine + ATP = L-lysyl-tRNA(Lys) + AMP + diphosphate</text>
        <dbReference type="Rhea" id="RHEA:20792"/>
        <dbReference type="Rhea" id="RHEA-COMP:9696"/>
        <dbReference type="Rhea" id="RHEA-COMP:9697"/>
        <dbReference type="ChEBI" id="CHEBI:30616"/>
        <dbReference type="ChEBI" id="CHEBI:32551"/>
        <dbReference type="ChEBI" id="CHEBI:33019"/>
        <dbReference type="ChEBI" id="CHEBI:78442"/>
        <dbReference type="ChEBI" id="CHEBI:78529"/>
        <dbReference type="ChEBI" id="CHEBI:456215"/>
        <dbReference type="EC" id="6.1.1.6"/>
    </reaction>
</comment>
<sequence>MKDIMNPTQNSEEENKLTIERRKKLDYIRKNSIVNGHPNDFRRDSFASDLKIKFSKKTKEELEELNHRVAIAGRIMAKRGPFLVIREMSDDIQVYTTKSIQKKLKKKYQNLDIGDIIGIKGVLNKSRRGDLYVSVENCFLLTKSLRPLPEKFYGLTDQETRYRQRYVDLIINKNSRRTFRIRSKLIAAIRSFMLSKDYIEVETPTMQVVPGGATARPFTTHHNALNMDMYLRIAPELYLKRLVVGGFERVFEIGRNFRNEGLSPYHNPEFTMIEFYQAYSDYKDLMLLTENMLSSIAIQVLGSTSIRYGTTTIELGGTYAQMSMFEAIKLYNQDHIEIQNLVRKDLQNHKLMISIAKLVCLHTEEQWTCGQILEKIFSETTESQLIQPTFITNYPAEISPLARKNDKDSFFSDRFELFIGGYEIANGFSELNDAEDQDLRFKKQHLDKQNTESNETINCYDKDYITALEYGLPPTAGQGIGIDRLTMLFTNTKTIRDVILFPSMRAVTKA</sequence>
<evidence type="ECO:0000256" key="3">
    <source>
        <dbReference type="ARBA" id="ARBA00011738"/>
    </source>
</evidence>
<name>A0A084CMJ5_9GAMM</name>
<keyword evidence="10 13" id="KW-0648">Protein biosynthesis</keyword>
<evidence type="ECO:0000256" key="13">
    <source>
        <dbReference type="HAMAP-Rule" id="MF_00252"/>
    </source>
</evidence>
<keyword evidence="4 13" id="KW-0963">Cytoplasm</keyword>
<dbReference type="PANTHER" id="PTHR42918:SF15">
    <property type="entry name" value="LYSINE--TRNA LIGASE, CHLOROPLASTIC_MITOCHONDRIAL"/>
    <property type="match status" value="1"/>
</dbReference>
<dbReference type="GO" id="GO:0006430">
    <property type="term" value="P:lysyl-tRNA aminoacylation"/>
    <property type="evidence" value="ECO:0007669"/>
    <property type="project" value="UniProtKB-UniRule"/>
</dbReference>
<feature type="binding site" evidence="13">
    <location>
        <position position="423"/>
    </location>
    <ligand>
        <name>Mg(2+)</name>
        <dbReference type="ChEBI" id="CHEBI:18420"/>
        <label>2</label>
    </ligand>
</feature>
<evidence type="ECO:0000259" key="15">
    <source>
        <dbReference type="PROSITE" id="PS50862"/>
    </source>
</evidence>
<evidence type="ECO:0000256" key="9">
    <source>
        <dbReference type="ARBA" id="ARBA00022842"/>
    </source>
</evidence>
<keyword evidence="8 13" id="KW-0067">ATP-binding</keyword>
<dbReference type="OrthoDB" id="9802326at2"/>
<dbReference type="GO" id="GO:0004824">
    <property type="term" value="F:lysine-tRNA ligase activity"/>
    <property type="evidence" value="ECO:0007669"/>
    <property type="project" value="UniProtKB-UniRule"/>
</dbReference>
<evidence type="ECO:0000256" key="2">
    <source>
        <dbReference type="ARBA" id="ARBA00008226"/>
    </source>
</evidence>
<dbReference type="InterPro" id="IPR006195">
    <property type="entry name" value="aa-tRNA-synth_II"/>
</dbReference>
<dbReference type="InterPro" id="IPR002313">
    <property type="entry name" value="Lys-tRNA-ligase_II"/>
</dbReference>